<dbReference type="HOGENOM" id="CLU_1620607_0_0_1"/>
<dbReference type="EnsemblMetazoa" id="CapteT201042">
    <property type="protein sequence ID" value="CapteP201042"/>
    <property type="gene ID" value="CapteG201042"/>
</dbReference>
<dbReference type="Proteomes" id="UP000014760">
    <property type="component" value="Unassembled WGS sequence"/>
</dbReference>
<dbReference type="EMBL" id="KB310769">
    <property type="protein sequence ID" value="ELT90778.1"/>
    <property type="molecule type" value="Genomic_DNA"/>
</dbReference>
<gene>
    <name evidence="1" type="ORF">CAPTEDRAFT_201042</name>
</gene>
<evidence type="ECO:0000313" key="3">
    <source>
        <dbReference type="Proteomes" id="UP000014760"/>
    </source>
</evidence>
<reference evidence="2" key="3">
    <citation type="submission" date="2015-06" db="UniProtKB">
        <authorList>
            <consortium name="EnsemblMetazoa"/>
        </authorList>
    </citation>
    <scope>IDENTIFICATION</scope>
</reference>
<keyword evidence="3" id="KW-1185">Reference proteome</keyword>
<organism evidence="1">
    <name type="scientific">Capitella teleta</name>
    <name type="common">Polychaete worm</name>
    <dbReference type="NCBI Taxonomy" id="283909"/>
    <lineage>
        <taxon>Eukaryota</taxon>
        <taxon>Metazoa</taxon>
        <taxon>Spiralia</taxon>
        <taxon>Lophotrochozoa</taxon>
        <taxon>Annelida</taxon>
        <taxon>Polychaeta</taxon>
        <taxon>Sedentaria</taxon>
        <taxon>Scolecida</taxon>
        <taxon>Capitellidae</taxon>
        <taxon>Capitella</taxon>
    </lineage>
</organism>
<reference evidence="1 3" key="2">
    <citation type="journal article" date="2013" name="Nature">
        <title>Insights into bilaterian evolution from three spiralian genomes.</title>
        <authorList>
            <person name="Simakov O."/>
            <person name="Marletaz F."/>
            <person name="Cho S.J."/>
            <person name="Edsinger-Gonzales E."/>
            <person name="Havlak P."/>
            <person name="Hellsten U."/>
            <person name="Kuo D.H."/>
            <person name="Larsson T."/>
            <person name="Lv J."/>
            <person name="Arendt D."/>
            <person name="Savage R."/>
            <person name="Osoegawa K."/>
            <person name="de Jong P."/>
            <person name="Grimwood J."/>
            <person name="Chapman J.A."/>
            <person name="Shapiro H."/>
            <person name="Aerts A."/>
            <person name="Otillar R.P."/>
            <person name="Terry A.Y."/>
            <person name="Boore J.L."/>
            <person name="Grigoriev I.V."/>
            <person name="Lindberg D.R."/>
            <person name="Seaver E.C."/>
            <person name="Weisblat D.A."/>
            <person name="Putnam N.H."/>
            <person name="Rokhsar D.S."/>
        </authorList>
    </citation>
    <scope>NUCLEOTIDE SEQUENCE</scope>
    <source>
        <strain evidence="1 3">I ESC-2004</strain>
    </source>
</reference>
<protein>
    <submittedName>
        <fullName evidence="1 2">Uncharacterized protein</fullName>
    </submittedName>
</protein>
<accession>R7TAM6</accession>
<evidence type="ECO:0000313" key="1">
    <source>
        <dbReference type="EMBL" id="ELT90778.1"/>
    </source>
</evidence>
<proteinExistence type="predicted"/>
<reference evidence="3" key="1">
    <citation type="submission" date="2012-12" db="EMBL/GenBank/DDBJ databases">
        <authorList>
            <person name="Hellsten U."/>
            <person name="Grimwood J."/>
            <person name="Chapman J.A."/>
            <person name="Shapiro H."/>
            <person name="Aerts A."/>
            <person name="Otillar R.P."/>
            <person name="Terry A.Y."/>
            <person name="Boore J.L."/>
            <person name="Simakov O."/>
            <person name="Marletaz F."/>
            <person name="Cho S.-J."/>
            <person name="Edsinger-Gonzales E."/>
            <person name="Havlak P."/>
            <person name="Kuo D.-H."/>
            <person name="Larsson T."/>
            <person name="Lv J."/>
            <person name="Arendt D."/>
            <person name="Savage R."/>
            <person name="Osoegawa K."/>
            <person name="de Jong P."/>
            <person name="Lindberg D.R."/>
            <person name="Seaver E.C."/>
            <person name="Weisblat D.A."/>
            <person name="Putnam N.H."/>
            <person name="Grigoriev I.V."/>
            <person name="Rokhsar D.S."/>
        </authorList>
    </citation>
    <scope>NUCLEOTIDE SEQUENCE</scope>
    <source>
        <strain evidence="3">I ESC-2004</strain>
    </source>
</reference>
<evidence type="ECO:0000313" key="2">
    <source>
        <dbReference type="EnsemblMetazoa" id="CapteP201042"/>
    </source>
</evidence>
<dbReference type="EMBL" id="AMQN01014160">
    <property type="status" value="NOT_ANNOTATED_CDS"/>
    <property type="molecule type" value="Genomic_DNA"/>
</dbReference>
<dbReference type="AlphaFoldDB" id="R7TAM6"/>
<name>R7TAM6_CAPTE</name>
<sequence>MDVVLPLKGRLREGRRTSPTSELEGAEDQQVRVTIRAPKCRCLPGLRCINMSHAASLIATHPTGTIRGVSGGVEASGLEFRRPAVSSASGSRRLTVSALITRQYNSKRLKMLRKGGICSGDPDDFVLEPIGHFCSVSVNTRFTGNREKGKRDIVKGMTPERRET</sequence>